<keyword evidence="3 6" id="KW-0812">Transmembrane</keyword>
<feature type="transmembrane region" description="Helical" evidence="6">
    <location>
        <begin position="410"/>
        <end position="433"/>
    </location>
</feature>
<keyword evidence="5 6" id="KW-0472">Membrane</keyword>
<proteinExistence type="predicted"/>
<feature type="transmembrane region" description="Helical" evidence="6">
    <location>
        <begin position="323"/>
        <end position="341"/>
    </location>
</feature>
<feature type="transmembrane region" description="Helical" evidence="6">
    <location>
        <begin position="138"/>
        <end position="159"/>
    </location>
</feature>
<dbReference type="Gene3D" id="1.20.1250.20">
    <property type="entry name" value="MFS general substrate transporter like domains"/>
    <property type="match status" value="2"/>
</dbReference>
<feature type="transmembrane region" description="Helical" evidence="6">
    <location>
        <begin position="45"/>
        <end position="65"/>
    </location>
</feature>
<dbReference type="Pfam" id="PF13347">
    <property type="entry name" value="MFS_2"/>
    <property type="match status" value="1"/>
</dbReference>
<evidence type="ECO:0000313" key="7">
    <source>
        <dbReference type="EMBL" id="KTD17128.1"/>
    </source>
</evidence>
<keyword evidence="8" id="KW-1185">Reference proteome</keyword>
<protein>
    <submittedName>
        <fullName evidence="7">Major Facilitator Superfamily protein</fullName>
    </submittedName>
</protein>
<evidence type="ECO:0000256" key="2">
    <source>
        <dbReference type="ARBA" id="ARBA00022448"/>
    </source>
</evidence>
<dbReference type="GO" id="GO:0008506">
    <property type="term" value="F:sucrose:proton symporter activity"/>
    <property type="evidence" value="ECO:0007669"/>
    <property type="project" value="TreeGrafter"/>
</dbReference>
<name>A0A0W0VAJ5_9GAMM</name>
<evidence type="ECO:0000256" key="4">
    <source>
        <dbReference type="ARBA" id="ARBA00022989"/>
    </source>
</evidence>
<keyword evidence="4 6" id="KW-1133">Transmembrane helix</keyword>
<organism evidence="7 8">
    <name type="scientific">Legionella jordanis</name>
    <dbReference type="NCBI Taxonomy" id="456"/>
    <lineage>
        <taxon>Bacteria</taxon>
        <taxon>Pseudomonadati</taxon>
        <taxon>Pseudomonadota</taxon>
        <taxon>Gammaproteobacteria</taxon>
        <taxon>Legionellales</taxon>
        <taxon>Legionellaceae</taxon>
        <taxon>Legionella</taxon>
    </lineage>
</organism>
<dbReference type="Proteomes" id="UP000055035">
    <property type="component" value="Unassembled WGS sequence"/>
</dbReference>
<dbReference type="Pfam" id="PF07690">
    <property type="entry name" value="MFS_1"/>
    <property type="match status" value="1"/>
</dbReference>
<feature type="transmembrane region" description="Helical" evidence="6">
    <location>
        <begin position="99"/>
        <end position="117"/>
    </location>
</feature>
<feature type="transmembrane region" description="Helical" evidence="6">
    <location>
        <begin position="7"/>
        <end position="25"/>
    </location>
</feature>
<reference evidence="7 8" key="1">
    <citation type="submission" date="2015-11" db="EMBL/GenBank/DDBJ databases">
        <title>Genomic analysis of 38 Legionella species identifies large and diverse effector repertoires.</title>
        <authorList>
            <person name="Burstein D."/>
            <person name="Amaro F."/>
            <person name="Zusman T."/>
            <person name="Lifshitz Z."/>
            <person name="Cohen O."/>
            <person name="Gilbert J.A."/>
            <person name="Pupko T."/>
            <person name="Shuman H.A."/>
            <person name="Segal G."/>
        </authorList>
    </citation>
    <scope>NUCLEOTIDE SEQUENCE [LARGE SCALE GENOMIC DNA]</scope>
    <source>
        <strain evidence="7 8">BL-540</strain>
    </source>
</reference>
<comment type="subcellular location">
    <subcellularLocation>
        <location evidence="1">Membrane</location>
        <topology evidence="1">Multi-pass membrane protein</topology>
    </subcellularLocation>
</comment>
<feature type="transmembrane region" description="Helical" evidence="6">
    <location>
        <begin position="297"/>
        <end position="316"/>
    </location>
</feature>
<dbReference type="GO" id="GO:0016020">
    <property type="term" value="C:membrane"/>
    <property type="evidence" value="ECO:0007669"/>
    <property type="project" value="UniProtKB-SubCell"/>
</dbReference>
<dbReference type="InterPro" id="IPR011701">
    <property type="entry name" value="MFS"/>
</dbReference>
<feature type="transmembrane region" description="Helical" evidence="6">
    <location>
        <begin position="347"/>
        <end position="367"/>
    </location>
</feature>
<dbReference type="PANTHER" id="PTHR19432">
    <property type="entry name" value="SUGAR TRANSPORTER"/>
    <property type="match status" value="1"/>
</dbReference>
<feature type="transmembrane region" description="Helical" evidence="6">
    <location>
        <begin position="379"/>
        <end position="398"/>
    </location>
</feature>
<dbReference type="SUPFAM" id="SSF103473">
    <property type="entry name" value="MFS general substrate transporter"/>
    <property type="match status" value="1"/>
</dbReference>
<dbReference type="AlphaFoldDB" id="A0A0W0VAJ5"/>
<gene>
    <name evidence="7" type="ORF">Ljor_1434</name>
</gene>
<dbReference type="RefSeq" id="WP_058470922.1">
    <property type="nucleotide sequence ID" value="NZ_CAAAIC010000003.1"/>
</dbReference>
<dbReference type="EMBL" id="LNYJ01000011">
    <property type="protein sequence ID" value="KTD17128.1"/>
    <property type="molecule type" value="Genomic_DNA"/>
</dbReference>
<evidence type="ECO:0000256" key="3">
    <source>
        <dbReference type="ARBA" id="ARBA00022692"/>
    </source>
</evidence>
<evidence type="ECO:0000256" key="5">
    <source>
        <dbReference type="ARBA" id="ARBA00023136"/>
    </source>
</evidence>
<accession>A0A0W0VAJ5</accession>
<keyword evidence="2" id="KW-0813">Transport</keyword>
<evidence type="ECO:0000313" key="8">
    <source>
        <dbReference type="Proteomes" id="UP000055035"/>
    </source>
</evidence>
<evidence type="ECO:0000256" key="1">
    <source>
        <dbReference type="ARBA" id="ARBA00004141"/>
    </source>
</evidence>
<comment type="caution">
    <text evidence="7">The sequence shown here is derived from an EMBL/GenBank/DDBJ whole genome shotgun (WGS) entry which is preliminary data.</text>
</comment>
<sequence>MEVSKSTIFYLALVAFVSNFGFTFQLSNLTTVFKLSGANDNILPLLWLIPPVTGMLIQPIIGYLSDKTTTSMGRRKPYIIGWGVLAGISFILLPLNHSLIYVLFFTFFIDCSLNGGAECLRALTADQFQNEGPRSQAFSAEAFFAGIGGVLGAYLPIAVQRIFMGEQNQSFFNFMPKNLGISYVFSGLTFLFIIFIFFHKINEEPIRLPKINFSLLFKTLFNFFHGLKNIKTELKVDKIFFQILSIHGISWMGIFIFWLYFSLCIAQENYHLPYMDTGNSYKALHLASLDSSYYFSLYQYVSLMFTLFIFICSRLLKAEKIHGIALLAGAVGMCLISFKTTVLSLCLASICIGIMWGSLIVIPYVVLLNFLPKENVGTCLGLFNMSITLPQVIGALLLPQLYKTVLQAHASYALFLAGLLLLLSCVLWFRLFYMQNPRKILNVSTINH</sequence>
<dbReference type="STRING" id="456.Ljor_1434"/>
<feature type="transmembrane region" description="Helical" evidence="6">
    <location>
        <begin position="179"/>
        <end position="198"/>
    </location>
</feature>
<feature type="transmembrane region" description="Helical" evidence="6">
    <location>
        <begin position="77"/>
        <end position="93"/>
    </location>
</feature>
<dbReference type="InterPro" id="IPR036259">
    <property type="entry name" value="MFS_trans_sf"/>
</dbReference>
<feature type="transmembrane region" description="Helical" evidence="6">
    <location>
        <begin position="239"/>
        <end position="261"/>
    </location>
</feature>
<evidence type="ECO:0000256" key="6">
    <source>
        <dbReference type="SAM" id="Phobius"/>
    </source>
</evidence>
<dbReference type="PATRIC" id="fig|456.5.peg.1535"/>
<dbReference type="PANTHER" id="PTHR19432:SF35">
    <property type="entry name" value="SOLUTE CARRIER FAMILY 45 MEMBER 3 ISOFORM X1"/>
    <property type="match status" value="1"/>
</dbReference>